<sequence length="231" mass="26713">MDSIITNVETYFSKCESCGMCFRYQEYTEGVHNYNDTFLIGLDVCIYLRDCLQCHIPVGSATELLERSLKTKLNGRTILNAFLHFDALSCHEYRFNCSICGHHPSIITMDLNRKVSFQCPAESLRLPENYKQNSDENDVVDCENFWHEMCPNNTEHRKVKIEDGKIEEDCRDLTEEQLLELLHQSTLKDTQSLAKKLGLAGKGSKLDIIMNIKNAVQNDEEKFKKAFNKLW</sequence>
<evidence type="ECO:0000313" key="2">
    <source>
        <dbReference type="Proteomes" id="UP001152795"/>
    </source>
</evidence>
<dbReference type="InterPro" id="IPR039598">
    <property type="entry name" value="HMGXB3"/>
</dbReference>
<evidence type="ECO:0000313" key="1">
    <source>
        <dbReference type="EMBL" id="CAB4004959.1"/>
    </source>
</evidence>
<proteinExistence type="predicted"/>
<dbReference type="EMBL" id="CACRXK020005059">
    <property type="protein sequence ID" value="CAB4004959.1"/>
    <property type="molecule type" value="Genomic_DNA"/>
</dbReference>
<dbReference type="OrthoDB" id="8948380at2759"/>
<name>A0A6S7HKR7_PARCT</name>
<organism evidence="1 2">
    <name type="scientific">Paramuricea clavata</name>
    <name type="common">Red gorgonian</name>
    <name type="synonym">Violescent sea-whip</name>
    <dbReference type="NCBI Taxonomy" id="317549"/>
    <lineage>
        <taxon>Eukaryota</taxon>
        <taxon>Metazoa</taxon>
        <taxon>Cnidaria</taxon>
        <taxon>Anthozoa</taxon>
        <taxon>Octocorallia</taxon>
        <taxon>Malacalcyonacea</taxon>
        <taxon>Plexauridae</taxon>
        <taxon>Paramuricea</taxon>
    </lineage>
</organism>
<gene>
    <name evidence="1" type="ORF">PACLA_8A079988</name>
</gene>
<keyword evidence="2" id="KW-1185">Reference proteome</keyword>
<dbReference type="PANTHER" id="PTHR17609:SF3">
    <property type="entry name" value="SAP DOMAIN-CONTAINING PROTEIN"/>
    <property type="match status" value="1"/>
</dbReference>
<dbReference type="PANTHER" id="PTHR17609">
    <property type="entry name" value="HMG DOMAIN-CONTAINING PROTEIN 3"/>
    <property type="match status" value="1"/>
</dbReference>
<accession>A0A6S7HKR7</accession>
<protein>
    <submittedName>
        <fullName evidence="1">Uncharacterized protein</fullName>
    </submittedName>
</protein>
<dbReference type="Proteomes" id="UP001152795">
    <property type="component" value="Unassembled WGS sequence"/>
</dbReference>
<reference evidence="1" key="1">
    <citation type="submission" date="2020-04" db="EMBL/GenBank/DDBJ databases">
        <authorList>
            <person name="Alioto T."/>
            <person name="Alioto T."/>
            <person name="Gomez Garrido J."/>
        </authorList>
    </citation>
    <scope>NUCLEOTIDE SEQUENCE</scope>
    <source>
        <strain evidence="1">A484AB</strain>
    </source>
</reference>
<dbReference type="AlphaFoldDB" id="A0A6S7HKR7"/>
<comment type="caution">
    <text evidence="1">The sequence shown here is derived from an EMBL/GenBank/DDBJ whole genome shotgun (WGS) entry which is preliminary data.</text>
</comment>